<proteinExistence type="predicted"/>
<evidence type="ECO:0000259" key="1">
    <source>
        <dbReference type="Pfam" id="PF13966"/>
    </source>
</evidence>
<dbReference type="InterPro" id="IPR026960">
    <property type="entry name" value="RVT-Znf"/>
</dbReference>
<dbReference type="AlphaFoldDB" id="A0A699R1Q4"/>
<dbReference type="EMBL" id="BKCJ011059918">
    <property type="protein sequence ID" value="GFC77194.1"/>
    <property type="molecule type" value="Genomic_DNA"/>
</dbReference>
<evidence type="ECO:0000313" key="2">
    <source>
        <dbReference type="EMBL" id="GFC77194.1"/>
    </source>
</evidence>
<organism evidence="2">
    <name type="scientific">Tanacetum cinerariifolium</name>
    <name type="common">Dalmatian daisy</name>
    <name type="synonym">Chrysanthemum cinerariifolium</name>
    <dbReference type="NCBI Taxonomy" id="118510"/>
    <lineage>
        <taxon>Eukaryota</taxon>
        <taxon>Viridiplantae</taxon>
        <taxon>Streptophyta</taxon>
        <taxon>Embryophyta</taxon>
        <taxon>Tracheophyta</taxon>
        <taxon>Spermatophyta</taxon>
        <taxon>Magnoliopsida</taxon>
        <taxon>eudicotyledons</taxon>
        <taxon>Gunneridae</taxon>
        <taxon>Pentapetalae</taxon>
        <taxon>asterids</taxon>
        <taxon>campanulids</taxon>
        <taxon>Asterales</taxon>
        <taxon>Asteraceae</taxon>
        <taxon>Asteroideae</taxon>
        <taxon>Anthemideae</taxon>
        <taxon>Anthemidinae</taxon>
        <taxon>Tanacetum</taxon>
    </lineage>
</organism>
<protein>
    <recommendedName>
        <fullName evidence="1">Reverse transcriptase zinc-binding domain-containing protein</fullName>
    </recommendedName>
</protein>
<comment type="caution">
    <text evidence="2">The sequence shown here is derived from an EMBL/GenBank/DDBJ whole genome shotgun (WGS) entry which is preliminary data.</text>
</comment>
<gene>
    <name evidence="2" type="ORF">Tci_849164</name>
</gene>
<feature type="domain" description="Reverse transcriptase zinc-binding" evidence="1">
    <location>
        <begin position="13"/>
        <end position="79"/>
    </location>
</feature>
<dbReference type="Pfam" id="PF13966">
    <property type="entry name" value="zf-RVT"/>
    <property type="match status" value="1"/>
</dbReference>
<accession>A0A699R1Q4</accession>
<feature type="non-terminal residue" evidence="2">
    <location>
        <position position="1"/>
    </location>
</feature>
<sequence>IQNLLLADHRVGNHHLWNSRIPWKVNIYVWRASINRLRTRANLASLGVDLDSANCLFCDNITEDLDHCVIKCPVVLPIWRKVWSWWDMVPPAVFPSFTILTLLEVPLTRLIIQGLERSDTAFFKQLYGRYGSGKIGL</sequence>
<reference evidence="2" key="1">
    <citation type="journal article" date="2019" name="Sci. Rep.">
        <title>Draft genome of Tanacetum cinerariifolium, the natural source of mosquito coil.</title>
        <authorList>
            <person name="Yamashiro T."/>
            <person name="Shiraishi A."/>
            <person name="Satake H."/>
            <person name="Nakayama K."/>
        </authorList>
    </citation>
    <scope>NUCLEOTIDE SEQUENCE</scope>
</reference>
<name>A0A699R1Q4_TANCI</name>